<sequence>MGKRNRNPLSHHLSIAGLEKPTLKMLNGRTSREVLGVWDRQLNSMAVRVRLEEMLLAIFDHFALIDQTDELMGVLGERVPWTGRVPNDTILTLFHTLVDARRKYNAINGPVEKKTYPLPLIIQRFIDLSDGNTKSNPDPYYANNEGNRSGSPGKQQEQVLGREAVEQEAQEQMEEGLDGFEDGEKASKMDTD</sequence>
<reference evidence="3" key="1">
    <citation type="journal article" date="2013" name="Genome Announc.">
        <title>Draft genome sequence of the grapevine dieback fungus Eutypa lata UCR-EL1.</title>
        <authorList>
            <person name="Blanco-Ulate B."/>
            <person name="Rolshausen P.E."/>
            <person name="Cantu D."/>
        </authorList>
    </citation>
    <scope>NUCLEOTIDE SEQUENCE [LARGE SCALE GENOMIC DNA]</scope>
    <source>
        <strain evidence="3">UCR-EL1</strain>
    </source>
</reference>
<dbReference type="Proteomes" id="UP000012174">
    <property type="component" value="Unassembled WGS sequence"/>
</dbReference>
<evidence type="ECO:0000313" key="3">
    <source>
        <dbReference type="Proteomes" id="UP000012174"/>
    </source>
</evidence>
<feature type="region of interest" description="Disordered" evidence="1">
    <location>
        <begin position="133"/>
        <end position="192"/>
    </location>
</feature>
<evidence type="ECO:0000256" key="1">
    <source>
        <dbReference type="SAM" id="MobiDB-lite"/>
    </source>
</evidence>
<organism evidence="2 3">
    <name type="scientific">Eutypa lata (strain UCR-EL1)</name>
    <name type="common">Grapevine dieback disease fungus</name>
    <name type="synonym">Eutypa armeniacae</name>
    <dbReference type="NCBI Taxonomy" id="1287681"/>
    <lineage>
        <taxon>Eukaryota</taxon>
        <taxon>Fungi</taxon>
        <taxon>Dikarya</taxon>
        <taxon>Ascomycota</taxon>
        <taxon>Pezizomycotina</taxon>
        <taxon>Sordariomycetes</taxon>
        <taxon>Xylariomycetidae</taxon>
        <taxon>Xylariales</taxon>
        <taxon>Diatrypaceae</taxon>
        <taxon>Eutypa</taxon>
    </lineage>
</organism>
<gene>
    <name evidence="2" type="ORF">UCREL1_10783</name>
</gene>
<proteinExistence type="predicted"/>
<accession>M7SDN4</accession>
<name>M7SDN4_EUTLA</name>
<feature type="compositionally biased region" description="Basic and acidic residues" evidence="1">
    <location>
        <begin position="182"/>
        <end position="192"/>
    </location>
</feature>
<feature type="compositionally biased region" description="Acidic residues" evidence="1">
    <location>
        <begin position="166"/>
        <end position="181"/>
    </location>
</feature>
<protein>
    <submittedName>
        <fullName evidence="2">Uncharacterized protein</fullName>
    </submittedName>
</protein>
<feature type="compositionally biased region" description="Polar residues" evidence="1">
    <location>
        <begin position="144"/>
        <end position="158"/>
    </location>
</feature>
<keyword evidence="3" id="KW-1185">Reference proteome</keyword>
<dbReference type="EMBL" id="KB707455">
    <property type="protein sequence ID" value="EMR62282.1"/>
    <property type="molecule type" value="Genomic_DNA"/>
</dbReference>
<evidence type="ECO:0000313" key="2">
    <source>
        <dbReference type="EMBL" id="EMR62282.1"/>
    </source>
</evidence>
<dbReference type="HOGENOM" id="CLU_1415163_0_0_1"/>
<dbReference type="AlphaFoldDB" id="M7SDN4"/>
<dbReference type="OrthoDB" id="4725613at2759"/>
<dbReference type="KEGG" id="ela:UCREL1_10783"/>